<dbReference type="InterPro" id="IPR035994">
    <property type="entry name" value="Nucleoside_phosphorylase_sf"/>
</dbReference>
<dbReference type="EC" id="2.4.2.28" evidence="4"/>
<comment type="pathway">
    <text evidence="4">Amino-acid biosynthesis; L-methionine biosynthesis via salvage pathway; S-methyl-5-thio-alpha-D-ribose 1-phosphate from S-methyl-5'-thioadenosine (phosphorylase route): step 1/1.</text>
</comment>
<dbReference type="GO" id="GO:0006166">
    <property type="term" value="P:purine ribonucleoside salvage"/>
    <property type="evidence" value="ECO:0007669"/>
    <property type="project" value="UniProtKB-KW"/>
</dbReference>
<dbReference type="NCBIfam" id="TIGR01694">
    <property type="entry name" value="MTAP"/>
    <property type="match status" value="1"/>
</dbReference>
<dbReference type="NCBIfam" id="NF006599">
    <property type="entry name" value="PRK09136.1"/>
    <property type="match status" value="1"/>
</dbReference>
<proteinExistence type="inferred from homology"/>
<dbReference type="CDD" id="cd09010">
    <property type="entry name" value="MTAP_SsMTAPII_like_MTIP"/>
    <property type="match status" value="1"/>
</dbReference>
<dbReference type="GO" id="GO:0005829">
    <property type="term" value="C:cytosol"/>
    <property type="evidence" value="ECO:0007669"/>
    <property type="project" value="TreeGrafter"/>
</dbReference>
<feature type="site" description="Important for substrate specificity" evidence="4">
    <location>
        <position position="220"/>
    </location>
</feature>
<organism evidence="6">
    <name type="scientific">uncultured Thermomicrobiales bacterium</name>
    <dbReference type="NCBI Taxonomy" id="1645740"/>
    <lineage>
        <taxon>Bacteria</taxon>
        <taxon>Pseudomonadati</taxon>
        <taxon>Thermomicrobiota</taxon>
        <taxon>Thermomicrobia</taxon>
        <taxon>Thermomicrobiales</taxon>
        <taxon>environmental samples</taxon>
    </lineage>
</organism>
<keyword evidence="1 4" id="KW-0328">Glycosyltransferase</keyword>
<accession>A0A6J4UJD8</accession>
<keyword evidence="3 4" id="KW-0660">Purine salvage</keyword>
<evidence type="ECO:0000256" key="1">
    <source>
        <dbReference type="ARBA" id="ARBA00022676"/>
    </source>
</evidence>
<evidence type="ECO:0000256" key="4">
    <source>
        <dbReference type="HAMAP-Rule" id="MF_01963"/>
    </source>
</evidence>
<dbReference type="InterPro" id="IPR018099">
    <property type="entry name" value="Purine_phosphorylase-2_CS"/>
</dbReference>
<feature type="binding site" evidence="4">
    <location>
        <position position="183"/>
    </location>
    <ligand>
        <name>substrate</name>
    </ligand>
</feature>
<comment type="subunit">
    <text evidence="4">Homohexamer. Dimer of a homotrimer.</text>
</comment>
<feature type="binding site" evidence="4">
    <location>
        <begin position="52"/>
        <end position="53"/>
    </location>
    <ligand>
        <name>phosphate</name>
        <dbReference type="ChEBI" id="CHEBI:43474"/>
    </ligand>
</feature>
<evidence type="ECO:0000256" key="3">
    <source>
        <dbReference type="ARBA" id="ARBA00022726"/>
    </source>
</evidence>
<dbReference type="GO" id="GO:0019509">
    <property type="term" value="P:L-methionine salvage from methylthioadenosine"/>
    <property type="evidence" value="ECO:0007669"/>
    <property type="project" value="UniProtKB-UniRule"/>
</dbReference>
<name>A0A6J4UJD8_9BACT</name>
<dbReference type="HAMAP" id="MF_01963">
    <property type="entry name" value="MTAP"/>
    <property type="match status" value="1"/>
</dbReference>
<feature type="domain" description="Nucleoside phosphorylase" evidence="5">
    <location>
        <begin position="4"/>
        <end position="232"/>
    </location>
</feature>
<feature type="binding site" evidence="4">
    <location>
        <begin position="85"/>
        <end position="86"/>
    </location>
    <ligand>
        <name>phosphate</name>
        <dbReference type="ChEBI" id="CHEBI:43474"/>
    </ligand>
</feature>
<protein>
    <recommendedName>
        <fullName evidence="4">S-methyl-5'-thioadenosine phosphorylase</fullName>
        <ecNumber evidence="4">2.4.2.28</ecNumber>
    </recommendedName>
    <alternativeName>
        <fullName evidence="4">5'-methylthioadenosine phosphorylase</fullName>
        <shortName evidence="4">MTA phosphorylase</shortName>
        <shortName evidence="4">MTAP</shortName>
    </alternativeName>
</protein>
<feature type="binding site" evidence="4">
    <location>
        <position position="184"/>
    </location>
    <ligand>
        <name>phosphate</name>
        <dbReference type="ChEBI" id="CHEBI:43474"/>
    </ligand>
</feature>
<dbReference type="PROSITE" id="PS01240">
    <property type="entry name" value="PNP_MTAP_2"/>
    <property type="match status" value="1"/>
</dbReference>
<dbReference type="InterPro" id="IPR010044">
    <property type="entry name" value="MTAP"/>
</dbReference>
<feature type="binding site" evidence="4">
    <location>
        <position position="10"/>
    </location>
    <ligand>
        <name>phosphate</name>
        <dbReference type="ChEBI" id="CHEBI:43474"/>
    </ligand>
</feature>
<comment type="similarity">
    <text evidence="4">Belongs to the PNP/MTAP phosphorylase family. MTAP subfamily.</text>
</comment>
<evidence type="ECO:0000259" key="5">
    <source>
        <dbReference type="Pfam" id="PF01048"/>
    </source>
</evidence>
<dbReference type="EMBL" id="CADCWJ010000209">
    <property type="protein sequence ID" value="CAA9551195.1"/>
    <property type="molecule type" value="Genomic_DNA"/>
</dbReference>
<evidence type="ECO:0000256" key="2">
    <source>
        <dbReference type="ARBA" id="ARBA00022679"/>
    </source>
</evidence>
<dbReference type="UniPathway" id="UPA00904">
    <property type="reaction ID" value="UER00873"/>
</dbReference>
<gene>
    <name evidence="4" type="primary">mtnP</name>
    <name evidence="6" type="ORF">AVDCRST_MAG87-878</name>
</gene>
<feature type="binding site" evidence="4">
    <location>
        <begin position="207"/>
        <end position="209"/>
    </location>
    <ligand>
        <name>substrate</name>
    </ligand>
</feature>
<dbReference type="PANTHER" id="PTHR42679">
    <property type="entry name" value="S-METHYL-5'-THIOADENOSINE PHOSPHORYLASE"/>
    <property type="match status" value="1"/>
</dbReference>
<dbReference type="Pfam" id="PF01048">
    <property type="entry name" value="PNP_UDP_1"/>
    <property type="match status" value="1"/>
</dbReference>
<dbReference type="FunFam" id="3.40.50.1580:FF:000012">
    <property type="entry name" value="Probable 6-oxopurine nucleoside phosphorylase"/>
    <property type="match status" value="1"/>
</dbReference>
<dbReference type="SUPFAM" id="SSF53167">
    <property type="entry name" value="Purine and uridine phosphorylases"/>
    <property type="match status" value="1"/>
</dbReference>
<evidence type="ECO:0000313" key="6">
    <source>
        <dbReference type="EMBL" id="CAA9551195.1"/>
    </source>
</evidence>
<dbReference type="AlphaFoldDB" id="A0A6J4UJD8"/>
<keyword evidence="2 4" id="KW-0808">Transferase</keyword>
<reference evidence="6" key="1">
    <citation type="submission" date="2020-02" db="EMBL/GenBank/DDBJ databases">
        <authorList>
            <person name="Meier V. D."/>
        </authorList>
    </citation>
    <scope>NUCLEOTIDE SEQUENCE</scope>
    <source>
        <strain evidence="6">AVDCRST_MAG87</strain>
    </source>
</reference>
<dbReference type="Gene3D" id="3.40.50.1580">
    <property type="entry name" value="Nucleoside phosphorylase domain"/>
    <property type="match status" value="1"/>
</dbReference>
<comment type="function">
    <text evidence="4">Catalyzes the reversible phosphorylation of S-methyl-5'-thioadenosine (MTA) to adenine and 5-methylthioribose-1-phosphate. Involved in the breakdown of MTA, a major by-product of polyamine biosynthesis. Responsible for the first step in the methionine salvage pathway after MTA has been generated from S-adenosylmethionine. Has broad substrate specificity with 6-aminopurine nucleosides as preferred substrates.</text>
</comment>
<sequence>MAVLGVIGGSGLYDLADLADRDERWVTTPFGAPSSPVVTGRIGNTRLAFLARHGRGHILNPSEVPYRANIFALRSLGVDRILSVSAVGSLREDLPPMTAVIPDQIIDQTRQRPRTFFEDGVVAHVGMADPFCGTLRATLHKRLTSVSEMAAMDGTYLCIEGPQFSTRAESNLYRSWGASIIGMTAMPEARLAREAGLCYAMMAMVTDYDVWHDTEDDVTVEAVMRVLQSNGVVAGDVIRLLATEDVQACESGCREALASAVVTADTGLSDAARSRLALFR</sequence>
<comment type="catalytic activity">
    <reaction evidence="4">
        <text>S-methyl-5'-thioadenosine + phosphate = 5-(methylsulfanyl)-alpha-D-ribose 1-phosphate + adenine</text>
        <dbReference type="Rhea" id="RHEA:11852"/>
        <dbReference type="ChEBI" id="CHEBI:16708"/>
        <dbReference type="ChEBI" id="CHEBI:17509"/>
        <dbReference type="ChEBI" id="CHEBI:43474"/>
        <dbReference type="ChEBI" id="CHEBI:58533"/>
        <dbReference type="EC" id="2.4.2.28"/>
    </reaction>
</comment>
<dbReference type="InterPro" id="IPR000845">
    <property type="entry name" value="Nucleoside_phosphorylase_d"/>
</dbReference>
<dbReference type="PANTHER" id="PTHR42679:SF2">
    <property type="entry name" value="S-METHYL-5'-THIOADENOSINE PHOSPHORYLASE"/>
    <property type="match status" value="1"/>
</dbReference>
<dbReference type="GO" id="GO:0017061">
    <property type="term" value="F:S-methyl-5-thioadenosine phosphorylase activity"/>
    <property type="evidence" value="ECO:0007669"/>
    <property type="project" value="UniProtKB-UniRule"/>
</dbReference>
<feature type="site" description="Important for substrate specificity" evidence="4">
    <location>
        <position position="165"/>
    </location>
</feature>